<dbReference type="SUPFAM" id="SSF75620">
    <property type="entry name" value="Release factor"/>
    <property type="match status" value="1"/>
</dbReference>
<gene>
    <name evidence="5" type="primary">LOC113211452</name>
</gene>
<keyword evidence="4" id="KW-1185">Reference proteome</keyword>
<dbReference type="KEGG" id="foc:113211452"/>
<dbReference type="GO" id="GO:0003747">
    <property type="term" value="F:translation release factor activity"/>
    <property type="evidence" value="ECO:0007669"/>
    <property type="project" value="InterPro"/>
</dbReference>
<dbReference type="Gene3D" id="3.30.70.1660">
    <property type="match status" value="1"/>
</dbReference>
<dbReference type="GeneID" id="113211452"/>
<evidence type="ECO:0000256" key="1">
    <source>
        <dbReference type="ARBA" id="ARBA00010835"/>
    </source>
</evidence>
<dbReference type="OrthoDB" id="2019491at2759"/>
<dbReference type="SMART" id="SM00937">
    <property type="entry name" value="PCRF"/>
    <property type="match status" value="1"/>
</dbReference>
<dbReference type="GO" id="GO:0005737">
    <property type="term" value="C:cytoplasm"/>
    <property type="evidence" value="ECO:0007669"/>
    <property type="project" value="UniProtKB-ARBA"/>
</dbReference>
<evidence type="ECO:0000256" key="2">
    <source>
        <dbReference type="ARBA" id="ARBA00022481"/>
    </source>
</evidence>
<proteinExistence type="inferred from homology"/>
<dbReference type="InterPro" id="IPR000352">
    <property type="entry name" value="Pep_chain_release_fac_I"/>
</dbReference>
<name>A0A6J1T4P5_FRAOC</name>
<comment type="similarity">
    <text evidence="1">Belongs to the prokaryotic/mitochondrial release factor family.</text>
</comment>
<evidence type="ECO:0000313" key="4">
    <source>
        <dbReference type="Proteomes" id="UP000504606"/>
    </source>
</evidence>
<protein>
    <submittedName>
        <fullName evidence="5">Peptide chain release factor 1-like, mitochondrial</fullName>
    </submittedName>
</protein>
<dbReference type="PANTHER" id="PTHR43804">
    <property type="entry name" value="LD18447P"/>
    <property type="match status" value="1"/>
</dbReference>
<dbReference type="Gene3D" id="3.30.160.20">
    <property type="match status" value="1"/>
</dbReference>
<keyword evidence="3" id="KW-0648">Protein biosynthesis</keyword>
<evidence type="ECO:0000256" key="3">
    <source>
        <dbReference type="ARBA" id="ARBA00022917"/>
    </source>
</evidence>
<dbReference type="Pfam" id="PF00472">
    <property type="entry name" value="RF-1"/>
    <property type="match status" value="1"/>
</dbReference>
<organism evidence="4 5">
    <name type="scientific">Frankliniella occidentalis</name>
    <name type="common">Western flower thrips</name>
    <name type="synonym">Euthrips occidentalis</name>
    <dbReference type="NCBI Taxonomy" id="133901"/>
    <lineage>
        <taxon>Eukaryota</taxon>
        <taxon>Metazoa</taxon>
        <taxon>Ecdysozoa</taxon>
        <taxon>Arthropoda</taxon>
        <taxon>Hexapoda</taxon>
        <taxon>Insecta</taxon>
        <taxon>Pterygota</taxon>
        <taxon>Neoptera</taxon>
        <taxon>Paraneoptera</taxon>
        <taxon>Thysanoptera</taxon>
        <taxon>Terebrantia</taxon>
        <taxon>Thripoidea</taxon>
        <taxon>Thripidae</taxon>
        <taxon>Frankliniella</taxon>
    </lineage>
</organism>
<sequence>MLSGIVLKKPPLNIIGLFFRPIHVNSFYHKKRRILTQQLLSRSVFPLQPSAFFNEHKRVMVNIDEAPIKKYISEFLTNDDRSSENAVKKLKVEDLMKQREQVIANISSLNDLKQDKEMKELAEEELLSSQTELSGLDNEIIKLLVPRNAHENYSDIAVEISSGAGGQEAMLFANELLELYQNYANFRSWNFLLESVDSSDLGGIRSASFFISGSGAFNYFQNEIGVHRVQRVPVTSPKGIIHTSTAAVLVMPQPTEVDIQISEKDLIIETMKASGPGGQHVNKTETAVRVKHVPSGMVTECQEGKSQYRNKEIAIMKIRTKLYDMEIQKQSSELSATRQLQIGNRERSAKIRTYNIPQNRITDHRGQVTAHNVKEFMMGREAFHNFLEKLNEHIDIQTISLFVDNVRHAFRER</sequence>
<dbReference type="Proteomes" id="UP000504606">
    <property type="component" value="Unplaced"/>
</dbReference>
<dbReference type="AlphaFoldDB" id="A0A6J1T4P5"/>
<dbReference type="RefSeq" id="XP_026285600.1">
    <property type="nucleotide sequence ID" value="XM_026429815.2"/>
</dbReference>
<dbReference type="InterPro" id="IPR045853">
    <property type="entry name" value="Pep_chain_release_fac_I_sf"/>
</dbReference>
<dbReference type="PANTHER" id="PTHR43804:SF7">
    <property type="entry name" value="LD18447P"/>
    <property type="match status" value="1"/>
</dbReference>
<dbReference type="Pfam" id="PF03462">
    <property type="entry name" value="PCRF"/>
    <property type="match status" value="1"/>
</dbReference>
<dbReference type="CTD" id="34720"/>
<dbReference type="Gene3D" id="6.10.140.1950">
    <property type="match status" value="1"/>
</dbReference>
<accession>A0A6J1T4P5</accession>
<keyword evidence="2" id="KW-0488">Methylation</keyword>
<reference evidence="5" key="1">
    <citation type="submission" date="2025-08" db="UniProtKB">
        <authorList>
            <consortium name="RefSeq"/>
        </authorList>
    </citation>
    <scope>IDENTIFICATION</scope>
    <source>
        <tissue evidence="5">Whole organism</tissue>
    </source>
</reference>
<dbReference type="InterPro" id="IPR050057">
    <property type="entry name" value="Prokaryotic/Mito_RF"/>
</dbReference>
<dbReference type="FunFam" id="3.30.160.20:FF:000004">
    <property type="entry name" value="Peptide chain release factor 1"/>
    <property type="match status" value="1"/>
</dbReference>
<dbReference type="InterPro" id="IPR005139">
    <property type="entry name" value="PCRF"/>
</dbReference>
<evidence type="ECO:0000313" key="5">
    <source>
        <dbReference type="RefSeq" id="XP_026285600.1"/>
    </source>
</evidence>